<organism evidence="2 4">
    <name type="scientific">Prunus armeniaca</name>
    <name type="common">Apricot</name>
    <name type="synonym">Armeniaca vulgaris</name>
    <dbReference type="NCBI Taxonomy" id="36596"/>
    <lineage>
        <taxon>Eukaryota</taxon>
        <taxon>Viridiplantae</taxon>
        <taxon>Streptophyta</taxon>
        <taxon>Embryophyta</taxon>
        <taxon>Tracheophyta</taxon>
        <taxon>Spermatophyta</taxon>
        <taxon>Magnoliopsida</taxon>
        <taxon>eudicotyledons</taxon>
        <taxon>Gunneridae</taxon>
        <taxon>Pentapetalae</taxon>
        <taxon>rosids</taxon>
        <taxon>fabids</taxon>
        <taxon>Rosales</taxon>
        <taxon>Rosaceae</taxon>
        <taxon>Amygdaloideae</taxon>
        <taxon>Amygdaleae</taxon>
        <taxon>Prunus</taxon>
    </lineage>
</organism>
<dbReference type="AlphaFoldDB" id="A0A6J5TZC1"/>
<evidence type="ECO:0000256" key="1">
    <source>
        <dbReference type="ARBA" id="ARBA00007626"/>
    </source>
</evidence>
<gene>
    <name evidence="2" type="ORF">CURHAP_LOCUS12546</name>
    <name evidence="3" type="ORF">ORAREDHAP_LOCUS12163</name>
</gene>
<evidence type="ECO:0000313" key="3">
    <source>
        <dbReference type="EMBL" id="CAB4299001.1"/>
    </source>
</evidence>
<name>A0A6J5TZC1_PRUAR</name>
<dbReference type="Proteomes" id="UP000507245">
    <property type="component" value="Unassembled WGS sequence"/>
</dbReference>
<sequence>MPKPATMILRILLDKHNLPTMNVLYLVVLHMVKTEVRTLLASNFLVQICHCFQCSSVNKNDHAKLMQPDTMIFNLVLDACVRFKLSFKGQRIMMPQTGVVADAHSIIIIAQIHELNGQRDEIKKFKSHIDQVSAPLMRHYRQFYDSLLSLHFKFNDIEAATELVLQMCDYHESLSIQRERERFHRGLILFQLDLIISSLG</sequence>
<dbReference type="OrthoDB" id="783540at2759"/>
<protein>
    <recommendedName>
        <fullName evidence="6">PCI domain-containing protein</fullName>
    </recommendedName>
</protein>
<dbReference type="PANTHER" id="PTHR46598">
    <property type="entry name" value="BNAC05G43320D PROTEIN"/>
    <property type="match status" value="1"/>
</dbReference>
<proteinExistence type="inferred from homology"/>
<dbReference type="EMBL" id="CAEKDK010000002">
    <property type="protein sequence ID" value="CAB4268627.1"/>
    <property type="molecule type" value="Genomic_DNA"/>
</dbReference>
<accession>A0A6J5TZC1</accession>
<dbReference type="PANTHER" id="PTHR46598:SF3">
    <property type="entry name" value="OS07G0495300 PROTEIN"/>
    <property type="match status" value="1"/>
</dbReference>
<evidence type="ECO:0000313" key="5">
    <source>
        <dbReference type="Proteomes" id="UP000507245"/>
    </source>
</evidence>
<dbReference type="EMBL" id="CAEKKB010000002">
    <property type="protein sequence ID" value="CAB4299001.1"/>
    <property type="molecule type" value="Genomic_DNA"/>
</dbReference>
<evidence type="ECO:0008006" key="6">
    <source>
        <dbReference type="Google" id="ProtNLM"/>
    </source>
</evidence>
<evidence type="ECO:0000313" key="2">
    <source>
        <dbReference type="EMBL" id="CAB4268627.1"/>
    </source>
</evidence>
<keyword evidence="5" id="KW-1185">Reference proteome</keyword>
<reference evidence="5" key="1">
    <citation type="journal article" date="2020" name="Genome Biol.">
        <title>Gamete binning: chromosome-level and haplotype-resolved genome assembly enabled by high-throughput single-cell sequencing of gamete genomes.</title>
        <authorList>
            <person name="Campoy J.A."/>
            <person name="Sun H."/>
            <person name="Goel M."/>
            <person name="Jiao W.-B."/>
            <person name="Folz-Donahue K."/>
            <person name="Wang N."/>
            <person name="Rubio M."/>
            <person name="Liu C."/>
            <person name="Kukat C."/>
            <person name="Ruiz D."/>
            <person name="Huettel B."/>
            <person name="Schneeberger K."/>
        </authorList>
    </citation>
    <scope>NUCLEOTIDE SEQUENCE [LARGE SCALE GENOMIC DNA]</scope>
    <source>
        <strain evidence="5">cv. Rojo Pasion</strain>
    </source>
</reference>
<evidence type="ECO:0000313" key="4">
    <source>
        <dbReference type="Proteomes" id="UP000507222"/>
    </source>
</evidence>
<reference evidence="2 4" key="2">
    <citation type="submission" date="2020-05" db="EMBL/GenBank/DDBJ databases">
        <authorList>
            <person name="Campoy J."/>
            <person name="Schneeberger K."/>
            <person name="Spophaly S."/>
        </authorList>
    </citation>
    <scope>NUCLEOTIDE SEQUENCE [LARGE SCALE GENOMIC DNA]</scope>
    <source>
        <strain evidence="2">PruArmRojPasFocal</strain>
    </source>
</reference>
<comment type="similarity">
    <text evidence="1">Belongs to the PPR family. P subfamily.</text>
</comment>
<dbReference type="Proteomes" id="UP000507222">
    <property type="component" value="Unassembled WGS sequence"/>
</dbReference>